<organism evidence="6 9">
    <name type="scientific">Didymodactylos carnosus</name>
    <dbReference type="NCBI Taxonomy" id="1234261"/>
    <lineage>
        <taxon>Eukaryota</taxon>
        <taxon>Metazoa</taxon>
        <taxon>Spiralia</taxon>
        <taxon>Gnathifera</taxon>
        <taxon>Rotifera</taxon>
        <taxon>Eurotatoria</taxon>
        <taxon>Bdelloidea</taxon>
        <taxon>Philodinida</taxon>
        <taxon>Philodinidae</taxon>
        <taxon>Didymodactylos</taxon>
    </lineage>
</organism>
<dbReference type="PROSITE" id="PS50076">
    <property type="entry name" value="DNAJ_2"/>
    <property type="match status" value="1"/>
</dbReference>
<dbReference type="SUPFAM" id="SSF46565">
    <property type="entry name" value="Chaperone J-domain"/>
    <property type="match status" value="1"/>
</dbReference>
<dbReference type="PANTHER" id="PTHR44873:SF1">
    <property type="entry name" value="DNAJ HOMOLOG SUBFAMILY C MEMBER 30, MITOCHONDRIAL"/>
    <property type="match status" value="1"/>
</dbReference>
<protein>
    <recommendedName>
        <fullName evidence="4">J domain-containing protein</fullName>
    </recommendedName>
</protein>
<keyword evidence="3" id="KW-0812">Transmembrane</keyword>
<dbReference type="Proteomes" id="UP000682733">
    <property type="component" value="Unassembled WGS sequence"/>
</dbReference>
<dbReference type="OrthoDB" id="376357at2759"/>
<sequence>MEIPIYTISYHPDSNPNDKSLHGKFVKINEAYNILSKQSSRTTYDQILNNSQVSAHNQQYRSSSSSYPNEDPFINSNRQRKQYQQQQRTSHDFDWGSPPHFDSNFMEMLRKQMERNREKQQEEEDRARQRYGHYNPSRQEFYLFLPLTIIAVIISLGVAIHALQWRLMKMTDPHSFSRHHDYGTAMD</sequence>
<name>A0A814N274_9BILA</name>
<dbReference type="InterPro" id="IPR001623">
    <property type="entry name" value="DnaJ_domain"/>
</dbReference>
<gene>
    <name evidence="6" type="ORF">GPM918_LOCUS18028</name>
    <name evidence="5" type="ORF">OVA965_LOCUS10573</name>
    <name evidence="8" type="ORF">SRO942_LOCUS18025</name>
    <name evidence="7" type="ORF">TMI583_LOCUS10570</name>
</gene>
<reference evidence="6" key="1">
    <citation type="submission" date="2021-02" db="EMBL/GenBank/DDBJ databases">
        <authorList>
            <person name="Nowell W R."/>
        </authorList>
    </citation>
    <scope>NUCLEOTIDE SEQUENCE</scope>
</reference>
<dbReference type="EMBL" id="CAJOBC010005108">
    <property type="protein sequence ID" value="CAF3851939.1"/>
    <property type="molecule type" value="Genomic_DNA"/>
</dbReference>
<evidence type="ECO:0000256" key="1">
    <source>
        <dbReference type="SAM" id="Coils"/>
    </source>
</evidence>
<dbReference type="Pfam" id="PF00226">
    <property type="entry name" value="DnaJ"/>
    <property type="match status" value="1"/>
</dbReference>
<dbReference type="Gene3D" id="1.10.287.110">
    <property type="entry name" value="DnaJ domain"/>
    <property type="match status" value="1"/>
</dbReference>
<evidence type="ECO:0000313" key="7">
    <source>
        <dbReference type="EMBL" id="CAF3697674.1"/>
    </source>
</evidence>
<keyword evidence="9" id="KW-1185">Reference proteome</keyword>
<feature type="region of interest" description="Disordered" evidence="2">
    <location>
        <begin position="52"/>
        <end position="99"/>
    </location>
</feature>
<feature type="domain" description="J" evidence="4">
    <location>
        <begin position="1"/>
        <end position="48"/>
    </location>
</feature>
<keyword evidence="3" id="KW-0472">Membrane</keyword>
<accession>A0A814N274</accession>
<dbReference type="InterPro" id="IPR036869">
    <property type="entry name" value="J_dom_sf"/>
</dbReference>
<dbReference type="EMBL" id="CAJNOQ010005108">
    <property type="protein sequence ID" value="CAF1086395.1"/>
    <property type="molecule type" value="Genomic_DNA"/>
</dbReference>
<comment type="caution">
    <text evidence="6">The sequence shown here is derived from an EMBL/GenBank/DDBJ whole genome shotgun (WGS) entry which is preliminary data.</text>
</comment>
<feature type="transmembrane region" description="Helical" evidence="3">
    <location>
        <begin position="141"/>
        <end position="163"/>
    </location>
</feature>
<dbReference type="Proteomes" id="UP000663829">
    <property type="component" value="Unassembled WGS sequence"/>
</dbReference>
<dbReference type="PANTHER" id="PTHR44873">
    <property type="entry name" value="DNAJ HOMOLOG SUBFAMILY C MEMBER 30, MITOCHONDRIAL"/>
    <property type="match status" value="1"/>
</dbReference>
<evidence type="ECO:0000313" key="5">
    <source>
        <dbReference type="EMBL" id="CAF0920069.1"/>
    </source>
</evidence>
<evidence type="ECO:0000259" key="4">
    <source>
        <dbReference type="PROSITE" id="PS50076"/>
    </source>
</evidence>
<evidence type="ECO:0000256" key="3">
    <source>
        <dbReference type="SAM" id="Phobius"/>
    </source>
</evidence>
<dbReference type="EMBL" id="CAJNOK010003931">
    <property type="protein sequence ID" value="CAF0920069.1"/>
    <property type="molecule type" value="Genomic_DNA"/>
</dbReference>
<evidence type="ECO:0000256" key="2">
    <source>
        <dbReference type="SAM" id="MobiDB-lite"/>
    </source>
</evidence>
<keyword evidence="3" id="KW-1133">Transmembrane helix</keyword>
<proteinExistence type="predicted"/>
<dbReference type="InterPro" id="IPR053025">
    <property type="entry name" value="Mito_ATP_Synthase-Asso"/>
</dbReference>
<dbReference type="EMBL" id="CAJOBA010003933">
    <property type="protein sequence ID" value="CAF3697674.1"/>
    <property type="molecule type" value="Genomic_DNA"/>
</dbReference>
<feature type="compositionally biased region" description="Polar residues" evidence="2">
    <location>
        <begin position="52"/>
        <end position="68"/>
    </location>
</feature>
<dbReference type="CDD" id="cd06257">
    <property type="entry name" value="DnaJ"/>
    <property type="match status" value="1"/>
</dbReference>
<keyword evidence="1" id="KW-0175">Coiled coil</keyword>
<feature type="coiled-coil region" evidence="1">
    <location>
        <begin position="103"/>
        <end position="130"/>
    </location>
</feature>
<evidence type="ECO:0000313" key="8">
    <source>
        <dbReference type="EMBL" id="CAF3851939.1"/>
    </source>
</evidence>
<evidence type="ECO:0000313" key="9">
    <source>
        <dbReference type="Proteomes" id="UP000663829"/>
    </source>
</evidence>
<dbReference type="Proteomes" id="UP000681722">
    <property type="component" value="Unassembled WGS sequence"/>
</dbReference>
<evidence type="ECO:0000313" key="6">
    <source>
        <dbReference type="EMBL" id="CAF1086395.1"/>
    </source>
</evidence>
<dbReference type="AlphaFoldDB" id="A0A814N274"/>
<dbReference type="Proteomes" id="UP000677228">
    <property type="component" value="Unassembled WGS sequence"/>
</dbReference>